<protein>
    <submittedName>
        <fullName evidence="1">Uncharacterized protein</fullName>
    </submittedName>
</protein>
<accession>A0A1I7HXE4</accession>
<reference evidence="1 2" key="1">
    <citation type="submission" date="2016-10" db="EMBL/GenBank/DDBJ databases">
        <authorList>
            <person name="de Groot N.N."/>
        </authorList>
    </citation>
    <scope>NUCLEOTIDE SEQUENCE [LARGE SCALE GENOMIC DNA]</scope>
    <source>
        <strain evidence="1 2">Nl14</strain>
    </source>
</reference>
<evidence type="ECO:0000313" key="2">
    <source>
        <dbReference type="Proteomes" id="UP000182649"/>
    </source>
</evidence>
<dbReference type="EMBL" id="FPBZ01000012">
    <property type="protein sequence ID" value="SFU65301.1"/>
    <property type="molecule type" value="Genomic_DNA"/>
</dbReference>
<dbReference type="Proteomes" id="UP000182649">
    <property type="component" value="Unassembled WGS sequence"/>
</dbReference>
<name>A0A1I7HXE4_9PROT</name>
<organism evidence="1 2">
    <name type="scientific">Nitrosospira multiformis</name>
    <dbReference type="NCBI Taxonomy" id="1231"/>
    <lineage>
        <taxon>Bacteria</taxon>
        <taxon>Pseudomonadati</taxon>
        <taxon>Pseudomonadota</taxon>
        <taxon>Betaproteobacteria</taxon>
        <taxon>Nitrosomonadales</taxon>
        <taxon>Nitrosomonadaceae</taxon>
        <taxon>Nitrosospira</taxon>
    </lineage>
</organism>
<sequence>MHPIAGFVLGGAIGVGVEALSGSLADYGINDDFIVERSHPRQLVGAFHSRAQGATGKGSGSTHRR</sequence>
<gene>
    <name evidence="1" type="ORF">SAMN05216417_11275</name>
</gene>
<evidence type="ECO:0000313" key="1">
    <source>
        <dbReference type="EMBL" id="SFU65301.1"/>
    </source>
</evidence>
<proteinExistence type="predicted"/>
<dbReference type="AlphaFoldDB" id="A0A1I7HXE4"/>